<organism evidence="3 4">
    <name type="scientific">Kwoniella heveanensis BCC8398</name>
    <dbReference type="NCBI Taxonomy" id="1296120"/>
    <lineage>
        <taxon>Eukaryota</taxon>
        <taxon>Fungi</taxon>
        <taxon>Dikarya</taxon>
        <taxon>Basidiomycota</taxon>
        <taxon>Agaricomycotina</taxon>
        <taxon>Tremellomycetes</taxon>
        <taxon>Tremellales</taxon>
        <taxon>Cryptococcaceae</taxon>
        <taxon>Kwoniella</taxon>
    </lineage>
</organism>
<feature type="compositionally biased region" description="Low complexity" evidence="1">
    <location>
        <begin position="237"/>
        <end position="259"/>
    </location>
</feature>
<dbReference type="SUPFAM" id="SSF160443">
    <property type="entry name" value="SMR domain-like"/>
    <property type="match status" value="1"/>
</dbReference>
<dbReference type="SMART" id="SM00463">
    <property type="entry name" value="SMR"/>
    <property type="match status" value="1"/>
</dbReference>
<dbReference type="AlphaFoldDB" id="A0A1B9H1U7"/>
<evidence type="ECO:0000259" key="2">
    <source>
        <dbReference type="PROSITE" id="PS50828"/>
    </source>
</evidence>
<dbReference type="PANTHER" id="PTHR46535:SF1">
    <property type="entry name" value="NEDD4-BINDING PROTEIN 2"/>
    <property type="match status" value="1"/>
</dbReference>
<evidence type="ECO:0000313" key="3">
    <source>
        <dbReference type="EMBL" id="OCF37243.1"/>
    </source>
</evidence>
<evidence type="ECO:0000256" key="1">
    <source>
        <dbReference type="SAM" id="MobiDB-lite"/>
    </source>
</evidence>
<keyword evidence="4" id="KW-1185">Reference proteome</keyword>
<name>A0A1B9H1U7_9TREE</name>
<feature type="region of interest" description="Disordered" evidence="1">
    <location>
        <begin position="61"/>
        <end position="147"/>
    </location>
</feature>
<dbReference type="GO" id="GO:0005634">
    <property type="term" value="C:nucleus"/>
    <property type="evidence" value="ECO:0007669"/>
    <property type="project" value="TreeGrafter"/>
</dbReference>
<feature type="compositionally biased region" description="Polar residues" evidence="1">
    <location>
        <begin position="72"/>
        <end position="88"/>
    </location>
</feature>
<accession>A0A1B9H1U7</accession>
<feature type="domain" description="Smr" evidence="2">
    <location>
        <begin position="762"/>
        <end position="850"/>
    </location>
</feature>
<gene>
    <name evidence="3" type="ORF">I316_01151</name>
</gene>
<dbReference type="Gene3D" id="3.30.1370.110">
    <property type="match status" value="1"/>
</dbReference>
<dbReference type="Proteomes" id="UP000092666">
    <property type="component" value="Unassembled WGS sequence"/>
</dbReference>
<feature type="compositionally biased region" description="Low complexity" evidence="1">
    <location>
        <begin position="122"/>
        <end position="135"/>
    </location>
</feature>
<dbReference type="InterPro" id="IPR002625">
    <property type="entry name" value="Smr_dom"/>
</dbReference>
<dbReference type="GO" id="GO:0004519">
    <property type="term" value="F:endonuclease activity"/>
    <property type="evidence" value="ECO:0007669"/>
    <property type="project" value="TreeGrafter"/>
</dbReference>
<feature type="region of interest" description="Disordered" evidence="1">
    <location>
        <begin position="711"/>
        <end position="732"/>
    </location>
</feature>
<dbReference type="STRING" id="1296120.A0A1B9H1U7"/>
<feature type="compositionally biased region" description="Low complexity" evidence="1">
    <location>
        <begin position="303"/>
        <end position="333"/>
    </location>
</feature>
<dbReference type="PANTHER" id="PTHR46535">
    <property type="entry name" value="NEDD4-BINDING PROTEIN 2"/>
    <property type="match status" value="1"/>
</dbReference>
<dbReference type="EMBL" id="KI669493">
    <property type="protein sequence ID" value="OCF37243.1"/>
    <property type="molecule type" value="Genomic_DNA"/>
</dbReference>
<sequence>MGGNGRKQVMDPAVLAAVLSADFPLVDSALIEAMVNDHPPESLASEESSIRDQLGILEATMVPDPDDGMTVHSPNPSWTDSTSDSMNGNGIDELSNKLESLATNSNDSINRGRTKGTGTGTGTSSTSASASAWSAEDGTEKRRPFSEEDDAVGLLDELELLRTLFPAIAERELQSALASSVSLQAAIDQLLSFELIRDVEAQGHWPGEESGTDKESWEEISAKMQARSKSKTKSKSKPASQASSRVPSISTTPVIPSSPHMENALLLSPSSAHSRGSTIGSTSSKKKAKKDKTVIPLVDTMQRRATPAQSRSASASASRGRSASPPRAGPSNNAWHNITSVSSFLADLLPYPATYFLKYLHSPVYRSAYSAVKGALAALPSNATADDGPSRKVLEDMYEVSLSDGQIGKRQIRSDLEVCVHAAGEDVATVMDLMDLLSDISEWPGDDDFFEPRPEFVLNKQPKLTSMTTPHQTSSQPVIAVDMARTVSNASTVSNGSSILAPTHPTTTLPADSVSNGITIINGNALPGKMTRPQPKTKAKKAEPEIVLSGGAIREAKLREVPGSKPSPAINSNLPALNPLEVTSPLMPSSPKLRSVKIGNHPQVHPQNWRTVSHARRPPGAATSSRTTMRKLTVEECQARAALERARRETAIRAAGSHFKYSTTGLPGGNRSVKATISGHYAAQAKEAAERAREWDLRAARLVVESHLGTTTRSSGVGVGSSTGSTPYTNGGGARANGGAGAGAGAGAGTGGGVGAGGNKTIDLHHMTVNEAITVVSEIIEPWWAAEKEARAERWKAREEGKMVIVTGVGRHSVGNKGVLGPAVSGFLDKEGWRIERGDSERGFLVVWGRK</sequence>
<feature type="region of interest" description="Disordered" evidence="1">
    <location>
        <begin position="524"/>
        <end position="543"/>
    </location>
</feature>
<feature type="compositionally biased region" description="Basic residues" evidence="1">
    <location>
        <begin position="226"/>
        <end position="236"/>
    </location>
</feature>
<feature type="region of interest" description="Disordered" evidence="1">
    <location>
        <begin position="601"/>
        <end position="628"/>
    </location>
</feature>
<feature type="compositionally biased region" description="Low complexity" evidence="1">
    <location>
        <begin position="711"/>
        <end position="726"/>
    </location>
</feature>
<evidence type="ECO:0000313" key="4">
    <source>
        <dbReference type="Proteomes" id="UP000092666"/>
    </source>
</evidence>
<dbReference type="InterPro" id="IPR052772">
    <property type="entry name" value="Endo/PolyKinase_Domain-Protein"/>
</dbReference>
<feature type="region of interest" description="Disordered" evidence="1">
    <location>
        <begin position="222"/>
        <end position="333"/>
    </location>
</feature>
<feature type="compositionally biased region" description="Polar residues" evidence="1">
    <location>
        <begin position="97"/>
        <end position="111"/>
    </location>
</feature>
<dbReference type="OrthoDB" id="4080456at2759"/>
<dbReference type="InterPro" id="IPR036063">
    <property type="entry name" value="Smr_dom_sf"/>
</dbReference>
<reference evidence="4" key="2">
    <citation type="submission" date="2013-12" db="EMBL/GenBank/DDBJ databases">
        <title>Evolution of pathogenesis and genome organization in the Tremellales.</title>
        <authorList>
            <person name="Cuomo C."/>
            <person name="Litvintseva A."/>
            <person name="Heitman J."/>
            <person name="Chen Y."/>
            <person name="Sun S."/>
            <person name="Springer D."/>
            <person name="Dromer F."/>
            <person name="Young S."/>
            <person name="Zeng Q."/>
            <person name="Chapman S."/>
            <person name="Gujja S."/>
            <person name="Saif S."/>
            <person name="Birren B."/>
        </authorList>
    </citation>
    <scope>NUCLEOTIDE SEQUENCE [LARGE SCALE GENOMIC DNA]</scope>
    <source>
        <strain evidence="4">BCC8398</strain>
    </source>
</reference>
<proteinExistence type="predicted"/>
<reference evidence="3 4" key="1">
    <citation type="submission" date="2013-07" db="EMBL/GenBank/DDBJ databases">
        <title>The Genome Sequence of Cryptococcus heveanensis BCC8398.</title>
        <authorList>
            <consortium name="The Broad Institute Genome Sequencing Platform"/>
            <person name="Cuomo C."/>
            <person name="Litvintseva A."/>
            <person name="Chen Y."/>
            <person name="Heitman J."/>
            <person name="Sun S."/>
            <person name="Springer D."/>
            <person name="Dromer F."/>
            <person name="Young S.K."/>
            <person name="Zeng Q."/>
            <person name="Gargeya S."/>
            <person name="Fitzgerald M."/>
            <person name="Abouelleil A."/>
            <person name="Alvarado L."/>
            <person name="Berlin A.M."/>
            <person name="Chapman S.B."/>
            <person name="Dewar J."/>
            <person name="Goldberg J."/>
            <person name="Griggs A."/>
            <person name="Gujja S."/>
            <person name="Hansen M."/>
            <person name="Howarth C."/>
            <person name="Imamovic A."/>
            <person name="Larimer J."/>
            <person name="McCowan C."/>
            <person name="Murphy C."/>
            <person name="Pearson M."/>
            <person name="Priest M."/>
            <person name="Roberts A."/>
            <person name="Saif S."/>
            <person name="Shea T."/>
            <person name="Sykes S."/>
            <person name="Wortman J."/>
            <person name="Nusbaum C."/>
            <person name="Birren B."/>
        </authorList>
    </citation>
    <scope>NUCLEOTIDE SEQUENCE [LARGE SCALE GENOMIC DNA]</scope>
    <source>
        <strain evidence="3 4">BCC8398</strain>
    </source>
</reference>
<protein>
    <recommendedName>
        <fullName evidence="2">Smr domain-containing protein</fullName>
    </recommendedName>
</protein>
<dbReference type="PROSITE" id="PS50828">
    <property type="entry name" value="SMR"/>
    <property type="match status" value="1"/>
</dbReference>